<proteinExistence type="predicted"/>
<dbReference type="PANTHER" id="PTHR33498:SF1">
    <property type="entry name" value="TRANSPOSASE FOR INSERTION SEQUENCE ELEMENT IS1557"/>
    <property type="match status" value="1"/>
</dbReference>
<reference evidence="2 3" key="1">
    <citation type="submission" date="2018-03" db="EMBL/GenBank/DDBJ databases">
        <title>Genome sequencing of Weissella confusa isolates.</title>
        <authorList>
            <person name="Kajala I."/>
            <person name="Baruah R."/>
            <person name="Bergsveinson J."/>
            <person name="Juvonen R."/>
            <person name="Ziola B."/>
        </authorList>
    </citation>
    <scope>NUCLEOTIDE SEQUENCE [LARGE SCALE GENOMIC DNA]</scope>
    <source>
        <strain evidence="2 3">VTT E-062653</strain>
    </source>
</reference>
<dbReference type="InterPro" id="IPR002560">
    <property type="entry name" value="Transposase_DDE"/>
</dbReference>
<dbReference type="PANTHER" id="PTHR33498">
    <property type="entry name" value="TRANSPOSASE FOR INSERTION SEQUENCE ELEMENT IS1557"/>
    <property type="match status" value="1"/>
</dbReference>
<dbReference type="Proteomes" id="UP000297646">
    <property type="component" value="Unassembled WGS sequence"/>
</dbReference>
<accession>A0A4Z0S189</accession>
<dbReference type="Pfam" id="PF01610">
    <property type="entry name" value="DDE_Tnp_ISL3"/>
    <property type="match status" value="1"/>
</dbReference>
<dbReference type="InterPro" id="IPR047951">
    <property type="entry name" value="Transpos_ISL3"/>
</dbReference>
<organism evidence="2 3">
    <name type="scientific">Weissella confusa</name>
    <name type="common">Lactobacillus confusus</name>
    <dbReference type="NCBI Taxonomy" id="1583"/>
    <lineage>
        <taxon>Bacteria</taxon>
        <taxon>Bacillati</taxon>
        <taxon>Bacillota</taxon>
        <taxon>Bacilli</taxon>
        <taxon>Lactobacillales</taxon>
        <taxon>Lactobacillaceae</taxon>
        <taxon>Weissella</taxon>
    </lineage>
</organism>
<comment type="caution">
    <text evidence="2">The sequence shown here is derived from an EMBL/GenBank/DDBJ whole genome shotgun (WGS) entry which is preliminary data.</text>
</comment>
<evidence type="ECO:0000313" key="3">
    <source>
        <dbReference type="Proteomes" id="UP000297646"/>
    </source>
</evidence>
<sequence length="221" mass="25298">MNNNGTKLVRHVGPRSGFHFNYFEIRKQKYICANCGHTAIAEFNDVKPGDHIMRKVKQTAAMELSENVSQKHIAMDNNISTHTVMRQADGLFSYNKTNFHYLPKHIAFDDFKSGKFSESGMSMILIDSTMHRVLDVMRNRGDGALAAYFEQYSVEARRGVQTITIDLFTPYRKMIKALFPNAKMIVDRFGADVKIMDSFFGTARCRYPEKFSKPGFQPKMA</sequence>
<protein>
    <recommendedName>
        <fullName evidence="1">Transposase IS204/IS1001/IS1096/IS1165 DDE domain-containing protein</fullName>
    </recommendedName>
</protein>
<name>A0A4Z0S189_WEICO</name>
<evidence type="ECO:0000313" key="2">
    <source>
        <dbReference type="EMBL" id="TGE75244.1"/>
    </source>
</evidence>
<dbReference type="AlphaFoldDB" id="A0A4Z0S189"/>
<gene>
    <name evidence="2" type="ORF">C6P11_02115</name>
</gene>
<feature type="domain" description="Transposase IS204/IS1001/IS1096/IS1165 DDE" evidence="1">
    <location>
        <begin position="107"/>
        <end position="189"/>
    </location>
</feature>
<dbReference type="EMBL" id="PVSN01000014">
    <property type="protein sequence ID" value="TGE75244.1"/>
    <property type="molecule type" value="Genomic_DNA"/>
</dbReference>
<evidence type="ECO:0000259" key="1">
    <source>
        <dbReference type="Pfam" id="PF01610"/>
    </source>
</evidence>